<dbReference type="eggNOG" id="ENOG502RI2U">
    <property type="taxonomic scope" value="Eukaryota"/>
</dbReference>
<dbReference type="GO" id="GO:0003682">
    <property type="term" value="F:chromatin binding"/>
    <property type="evidence" value="ECO:0007669"/>
    <property type="project" value="InterPro"/>
</dbReference>
<keyword evidence="4" id="KW-1185">Reference proteome</keyword>
<evidence type="ECO:0000313" key="3">
    <source>
        <dbReference type="EMBL" id="KGN45586.1"/>
    </source>
</evidence>
<organism evidence="3 4">
    <name type="scientific">Cucumis sativus</name>
    <name type="common">Cucumber</name>
    <dbReference type="NCBI Taxonomy" id="3659"/>
    <lineage>
        <taxon>Eukaryota</taxon>
        <taxon>Viridiplantae</taxon>
        <taxon>Streptophyta</taxon>
        <taxon>Embryophyta</taxon>
        <taxon>Tracheophyta</taxon>
        <taxon>Spermatophyta</taxon>
        <taxon>Magnoliopsida</taxon>
        <taxon>eudicotyledons</taxon>
        <taxon>Gunneridae</taxon>
        <taxon>Pentapetalae</taxon>
        <taxon>rosids</taxon>
        <taxon>fabids</taxon>
        <taxon>Cucurbitales</taxon>
        <taxon>Cucurbitaceae</taxon>
        <taxon>Benincaseae</taxon>
        <taxon>Cucumis</taxon>
    </lineage>
</organism>
<dbReference type="OrthoDB" id="1885884at2759"/>
<dbReference type="OMA" id="SGCRCIF"/>
<dbReference type="Gene3D" id="2.30.30.140">
    <property type="match status" value="1"/>
</dbReference>
<evidence type="ECO:0000256" key="1">
    <source>
        <dbReference type="SAM" id="MobiDB-lite"/>
    </source>
</evidence>
<sequence length="287" mass="32843">MEHRKSSKLLDDSSFEFTLAEIVEMDNILKDSRDQTLGQEFFQDVALHFSCSPWRAAKSPVTTEHVHAWFENRRKELRASSKKARPPPPPPSEPPPPPPSELPPLPTPSSPPPSPPPKLLLYHSESDFLTHAPSSGPPEFKGKATDLSELAFEAFSSRDHAWYDVASFLTYRVNCHGELDARVRYAGFRKDEDEWVNVGRGVRDRSIPLESSECYRVKVGDLVLCFQERQDHALYFDAHVVEIQRRLHDISGCRCIFVVRYEHDRHEEKVHIGRLCCRPSAFNSDQI</sequence>
<evidence type="ECO:0000259" key="2">
    <source>
        <dbReference type="Pfam" id="PF16719"/>
    </source>
</evidence>
<dbReference type="Gene3D" id="2.40.50.40">
    <property type="match status" value="1"/>
</dbReference>
<dbReference type="AlphaFoldDB" id="A0A0A0KCT9"/>
<dbReference type="KEGG" id="csv:101213827"/>
<dbReference type="InterPro" id="IPR039276">
    <property type="entry name" value="SHH1/2"/>
</dbReference>
<dbReference type="InterPro" id="IPR032001">
    <property type="entry name" value="SAWADEE_dom"/>
</dbReference>
<dbReference type="Proteomes" id="UP000029981">
    <property type="component" value="Chromosome 7"/>
</dbReference>
<evidence type="ECO:0000313" key="4">
    <source>
        <dbReference type="Proteomes" id="UP000029981"/>
    </source>
</evidence>
<reference evidence="3 4" key="1">
    <citation type="journal article" date="2009" name="Nat. Genet.">
        <title>The genome of the cucumber, Cucumis sativus L.</title>
        <authorList>
            <person name="Huang S."/>
            <person name="Li R."/>
            <person name="Zhang Z."/>
            <person name="Li L."/>
            <person name="Gu X."/>
            <person name="Fan W."/>
            <person name="Lucas W.J."/>
            <person name="Wang X."/>
            <person name="Xie B."/>
            <person name="Ni P."/>
            <person name="Ren Y."/>
            <person name="Zhu H."/>
            <person name="Li J."/>
            <person name="Lin K."/>
            <person name="Jin W."/>
            <person name="Fei Z."/>
            <person name="Li G."/>
            <person name="Staub J."/>
            <person name="Kilian A."/>
            <person name="van der Vossen E.A."/>
            <person name="Wu Y."/>
            <person name="Guo J."/>
            <person name="He J."/>
            <person name="Jia Z."/>
            <person name="Ren Y."/>
            <person name="Tian G."/>
            <person name="Lu Y."/>
            <person name="Ruan J."/>
            <person name="Qian W."/>
            <person name="Wang M."/>
            <person name="Huang Q."/>
            <person name="Li B."/>
            <person name="Xuan Z."/>
            <person name="Cao J."/>
            <person name="Asan"/>
            <person name="Wu Z."/>
            <person name="Zhang J."/>
            <person name="Cai Q."/>
            <person name="Bai Y."/>
            <person name="Zhao B."/>
            <person name="Han Y."/>
            <person name="Li Y."/>
            <person name="Li X."/>
            <person name="Wang S."/>
            <person name="Shi Q."/>
            <person name="Liu S."/>
            <person name="Cho W.K."/>
            <person name="Kim J.Y."/>
            <person name="Xu Y."/>
            <person name="Heller-Uszynska K."/>
            <person name="Miao H."/>
            <person name="Cheng Z."/>
            <person name="Zhang S."/>
            <person name="Wu J."/>
            <person name="Yang Y."/>
            <person name="Kang H."/>
            <person name="Li M."/>
            <person name="Liang H."/>
            <person name="Ren X."/>
            <person name="Shi Z."/>
            <person name="Wen M."/>
            <person name="Jian M."/>
            <person name="Yang H."/>
            <person name="Zhang G."/>
            <person name="Yang Z."/>
            <person name="Chen R."/>
            <person name="Liu S."/>
            <person name="Li J."/>
            <person name="Ma L."/>
            <person name="Liu H."/>
            <person name="Zhou Y."/>
            <person name="Zhao J."/>
            <person name="Fang X."/>
            <person name="Li G."/>
            <person name="Fang L."/>
            <person name="Li Y."/>
            <person name="Liu D."/>
            <person name="Zheng H."/>
            <person name="Zhang Y."/>
            <person name="Qin N."/>
            <person name="Li Z."/>
            <person name="Yang G."/>
            <person name="Yang S."/>
            <person name="Bolund L."/>
            <person name="Kristiansen K."/>
            <person name="Zheng H."/>
            <person name="Li S."/>
            <person name="Zhang X."/>
            <person name="Yang H."/>
            <person name="Wang J."/>
            <person name="Sun R."/>
            <person name="Zhang B."/>
            <person name="Jiang S."/>
            <person name="Wang J."/>
            <person name="Du Y."/>
            <person name="Li S."/>
        </authorList>
    </citation>
    <scope>NUCLEOTIDE SEQUENCE [LARGE SCALE GENOMIC DNA]</scope>
    <source>
        <strain evidence="4">cv. 9930</strain>
    </source>
</reference>
<dbReference type="PANTHER" id="PTHR33827">
    <property type="entry name" value="PROTEIN SAWADEE HOMEODOMAIN HOMOLOG 2"/>
    <property type="match status" value="1"/>
</dbReference>
<dbReference type="Pfam" id="PF16719">
    <property type="entry name" value="SAWADEE"/>
    <property type="match status" value="1"/>
</dbReference>
<reference evidence="3 4" key="4">
    <citation type="journal article" date="2011" name="BMC Genomics">
        <title>RNA-Seq improves annotation of protein-coding genes in the cucumber genome.</title>
        <authorList>
            <person name="Li Z."/>
            <person name="Zhang Z."/>
            <person name="Yan P."/>
            <person name="Huang S."/>
            <person name="Fei Z."/>
            <person name="Lin K."/>
        </authorList>
    </citation>
    <scope>NUCLEOTIDE SEQUENCE [LARGE SCALE GENOMIC DNA]</scope>
    <source>
        <strain evidence="4">cv. 9930</strain>
    </source>
</reference>
<dbReference type="Gramene" id="KGN45586">
    <property type="protein sequence ID" value="KGN45586"/>
    <property type="gene ID" value="Csa_7G452900"/>
</dbReference>
<feature type="domain" description="SAWADEE" evidence="2">
    <location>
        <begin position="149"/>
        <end position="276"/>
    </location>
</feature>
<name>A0A0A0KCT9_CUCSA</name>
<gene>
    <name evidence="3" type="ORF">Csa_7G452900</name>
</gene>
<proteinExistence type="predicted"/>
<dbReference type="STRING" id="3659.A0A0A0KCT9"/>
<dbReference type="EMBL" id="CM002928">
    <property type="protein sequence ID" value="KGN45586.1"/>
    <property type="molecule type" value="Genomic_DNA"/>
</dbReference>
<feature type="region of interest" description="Disordered" evidence="1">
    <location>
        <begin position="76"/>
        <end position="121"/>
    </location>
</feature>
<dbReference type="PANTHER" id="PTHR33827:SF2">
    <property type="entry name" value="PROTEIN SAWADEE HOMEODOMAIN HOMOLOG 1"/>
    <property type="match status" value="1"/>
</dbReference>
<reference evidence="3 4" key="3">
    <citation type="journal article" date="2010" name="BMC Genomics">
        <title>Transcriptome sequencing and comparative analysis of cucumber flowers with different sex types.</title>
        <authorList>
            <person name="Guo S."/>
            <person name="Zheng Y."/>
            <person name="Joung J.G."/>
            <person name="Liu S."/>
            <person name="Zhang Z."/>
            <person name="Crasta O.R."/>
            <person name="Sobral B.W."/>
            <person name="Xu Y."/>
            <person name="Huang S."/>
            <person name="Fei Z."/>
        </authorList>
    </citation>
    <scope>NUCLEOTIDE SEQUENCE [LARGE SCALE GENOMIC DNA]</scope>
    <source>
        <strain evidence="4">cv. 9930</strain>
    </source>
</reference>
<protein>
    <recommendedName>
        <fullName evidence="2">SAWADEE domain-containing protein</fullName>
    </recommendedName>
</protein>
<reference evidence="3 4" key="2">
    <citation type="journal article" date="2009" name="PLoS ONE">
        <title>An integrated genetic and cytogenetic map of the cucumber genome.</title>
        <authorList>
            <person name="Ren Y."/>
            <person name="Zhang Z."/>
            <person name="Liu J."/>
            <person name="Staub J.E."/>
            <person name="Han Y."/>
            <person name="Cheng Z."/>
            <person name="Li X."/>
            <person name="Lu J."/>
            <person name="Miao H."/>
            <person name="Kang H."/>
            <person name="Xie B."/>
            <person name="Gu X."/>
            <person name="Wang X."/>
            <person name="Du Y."/>
            <person name="Jin W."/>
            <person name="Huang S."/>
        </authorList>
    </citation>
    <scope>NUCLEOTIDE SEQUENCE [LARGE SCALE GENOMIC DNA]</scope>
    <source>
        <strain evidence="4">cv. 9930</strain>
    </source>
</reference>
<accession>A0A0A0KCT9</accession>
<feature type="compositionally biased region" description="Pro residues" evidence="1">
    <location>
        <begin position="86"/>
        <end position="118"/>
    </location>
</feature>